<reference evidence="3" key="1">
    <citation type="submission" date="2020-11" db="EMBL/GenBank/DDBJ databases">
        <title>Chlorella ohadii genome sequencing and assembly.</title>
        <authorList>
            <person name="Murik O."/>
            <person name="Treves H."/>
            <person name="Kedem I."/>
            <person name="Shotland Y."/>
            <person name="Kaplan A."/>
        </authorList>
    </citation>
    <scope>NUCLEOTIDE SEQUENCE</scope>
    <source>
        <strain evidence="3">1</strain>
    </source>
</reference>
<feature type="region of interest" description="Disordered" evidence="1">
    <location>
        <begin position="1"/>
        <end position="71"/>
    </location>
</feature>
<gene>
    <name evidence="3" type="ORF">COHA_009036</name>
</gene>
<feature type="domain" description="BAH" evidence="2">
    <location>
        <begin position="94"/>
        <end position="228"/>
    </location>
</feature>
<keyword evidence="4" id="KW-1185">Reference proteome</keyword>
<dbReference type="Gene3D" id="2.30.30.490">
    <property type="match status" value="1"/>
</dbReference>
<feature type="compositionally biased region" description="Gly residues" evidence="1">
    <location>
        <begin position="846"/>
        <end position="855"/>
    </location>
</feature>
<evidence type="ECO:0000256" key="1">
    <source>
        <dbReference type="SAM" id="MobiDB-lite"/>
    </source>
</evidence>
<evidence type="ECO:0000313" key="3">
    <source>
        <dbReference type="EMBL" id="KAI7837117.1"/>
    </source>
</evidence>
<accession>A0AAD5DG78</accession>
<feature type="compositionally biased region" description="Low complexity" evidence="1">
    <location>
        <begin position="1"/>
        <end position="25"/>
    </location>
</feature>
<evidence type="ECO:0000259" key="2">
    <source>
        <dbReference type="PROSITE" id="PS51038"/>
    </source>
</evidence>
<name>A0AAD5DG78_9CHLO</name>
<dbReference type="Proteomes" id="UP001205105">
    <property type="component" value="Unassembled WGS sequence"/>
</dbReference>
<feature type="compositionally biased region" description="Low complexity" evidence="1">
    <location>
        <begin position="625"/>
        <end position="666"/>
    </location>
</feature>
<evidence type="ECO:0000313" key="4">
    <source>
        <dbReference type="Proteomes" id="UP001205105"/>
    </source>
</evidence>
<feature type="compositionally biased region" description="Basic and acidic residues" evidence="1">
    <location>
        <begin position="519"/>
        <end position="534"/>
    </location>
</feature>
<dbReference type="InterPro" id="IPR001025">
    <property type="entry name" value="BAH_dom"/>
</dbReference>
<comment type="caution">
    <text evidence="3">The sequence shown here is derived from an EMBL/GenBank/DDBJ whole genome shotgun (WGS) entry which is preliminary data.</text>
</comment>
<feature type="compositionally biased region" description="Low complexity" evidence="1">
    <location>
        <begin position="315"/>
        <end position="329"/>
    </location>
</feature>
<dbReference type="GO" id="GO:0003682">
    <property type="term" value="F:chromatin binding"/>
    <property type="evidence" value="ECO:0007669"/>
    <property type="project" value="InterPro"/>
</dbReference>
<proteinExistence type="predicted"/>
<feature type="region of interest" description="Disordered" evidence="1">
    <location>
        <begin position="599"/>
        <end position="666"/>
    </location>
</feature>
<feature type="compositionally biased region" description="Low complexity" evidence="1">
    <location>
        <begin position="741"/>
        <end position="785"/>
    </location>
</feature>
<sequence length="874" mass="91935">MAPFQGGESSDSSSSSSDSEPSRGGSPERRKSHADNPEDDAEPQDTDDEQDVKKIEVVPFPYSEQPEDKNELQALIIQDLKTEDDSQPGGFARRRVQKGSVVVVRGSDDKSGNEATWVALVNKVYRGKKRELRVGVTWFNRKSDIPAKEARRAKLAGDGPRQLLFSNSEDSIEAKYIRHPAVAWFLPAGAAPPRMRCGSGPTRHERVRPGFLVQRVYDTEEEKVYNIGSSELLRDCPDLAKQVEGLVSRSLTELARLRAEEEEQDAQQGTAGKLQPLALPPEADQEPSKSESESETSFSSSSDSESDDDSEGRAAEQAAALASKAAAAAEAKRRRQEEAAERAAAAEAHKQRQLQEAAAARDATEVQALLQGCCTPSPKPLAVLLRAICGCTQAAAQALLMEQVQLMFGRVLLTWLWHLVSLQLPDLQEAAKADPTAAEAAAEVAGCIELLLKALERQRYTGGYEKWLGLVQGIKLISALVLNVQGAYPPGVQQAAARLKDLWSERALELRRNKSQRQRQKEQEQQREAAKERAEAQLLQRSPLAGKAAALATSGLRATALGAGGATHVRPRHSPSPAAAASLKPQSVLASLAGVPGTAAQRPAEQRRLSLSGVAAPPAAVAKDQQQPGKPALQQQQQQQPGKPAQPQQQQQQPGKPTVAKAPIKAAAAAAGADPLSAAWMTAFKGPPGGSQPVPRSMTAPAQQAAAIAKPGVVAAAGAGTGVLRAPVPRSLSAPEREARQQAAAPPAAAASGAAAVPSAAAEGSQKQAAPPGPKEAAAGSAAAAAGGGKPTSMQRDIAEAMLAEVGAKQKAQKRPAPEALDVMEAAEQRKATRPRTGVKSHAEPGSGGHAGGSKGHNKLAALVRKAQRQGGRL</sequence>
<feature type="compositionally biased region" description="Basic and acidic residues" evidence="1">
    <location>
        <begin position="26"/>
        <end position="36"/>
    </location>
</feature>
<organism evidence="3 4">
    <name type="scientific">Chlorella ohadii</name>
    <dbReference type="NCBI Taxonomy" id="2649997"/>
    <lineage>
        <taxon>Eukaryota</taxon>
        <taxon>Viridiplantae</taxon>
        <taxon>Chlorophyta</taxon>
        <taxon>core chlorophytes</taxon>
        <taxon>Trebouxiophyceae</taxon>
        <taxon>Chlorellales</taxon>
        <taxon>Chlorellaceae</taxon>
        <taxon>Chlorella clade</taxon>
        <taxon>Chlorella</taxon>
    </lineage>
</organism>
<feature type="compositionally biased region" description="Acidic residues" evidence="1">
    <location>
        <begin position="37"/>
        <end position="50"/>
    </location>
</feature>
<dbReference type="EMBL" id="JADXDR010000163">
    <property type="protein sequence ID" value="KAI7837117.1"/>
    <property type="molecule type" value="Genomic_DNA"/>
</dbReference>
<protein>
    <recommendedName>
        <fullName evidence="2">BAH domain-containing protein</fullName>
    </recommendedName>
</protein>
<dbReference type="PROSITE" id="PS51038">
    <property type="entry name" value="BAH"/>
    <property type="match status" value="1"/>
</dbReference>
<dbReference type="AlphaFoldDB" id="A0AAD5DG78"/>
<dbReference type="InterPro" id="IPR043151">
    <property type="entry name" value="BAH_sf"/>
</dbReference>
<feature type="region of interest" description="Disordered" evidence="1">
    <location>
        <begin position="511"/>
        <end position="534"/>
    </location>
</feature>
<feature type="region of interest" description="Disordered" evidence="1">
    <location>
        <begin position="563"/>
        <end position="583"/>
    </location>
</feature>
<feature type="region of interest" description="Disordered" evidence="1">
    <location>
        <begin position="259"/>
        <end position="349"/>
    </location>
</feature>
<feature type="region of interest" description="Disordered" evidence="1">
    <location>
        <begin position="726"/>
        <end position="874"/>
    </location>
</feature>